<proteinExistence type="predicted"/>
<gene>
    <name evidence="1" type="ORF">ERUC_LOCUS39050</name>
</gene>
<evidence type="ECO:0000313" key="2">
    <source>
        <dbReference type="Proteomes" id="UP001642260"/>
    </source>
</evidence>
<accession>A0ABC8LSY7</accession>
<dbReference type="AlphaFoldDB" id="A0ABC8LSY7"/>
<protein>
    <recommendedName>
        <fullName evidence="3">EB domain-containing protein</fullName>
    </recommendedName>
</protein>
<sequence length="105" mass="11328">MVSVPTVEAQVFLPCKTTKDCEYLHCSSGTGQCIKSQCQCSGSLTRKHKIDNLKPTKYAQTCKVTSDCDPSMKPSCVSGSAEADDTFGSLQIVNHLNAHHICSCN</sequence>
<dbReference type="EMBL" id="CAKOAT010711821">
    <property type="protein sequence ID" value="CAH8386567.1"/>
    <property type="molecule type" value="Genomic_DNA"/>
</dbReference>
<comment type="caution">
    <text evidence="1">The sequence shown here is derived from an EMBL/GenBank/DDBJ whole genome shotgun (WGS) entry which is preliminary data.</text>
</comment>
<dbReference type="Proteomes" id="UP001642260">
    <property type="component" value="Unassembled WGS sequence"/>
</dbReference>
<evidence type="ECO:0000313" key="1">
    <source>
        <dbReference type="EMBL" id="CAH8386567.1"/>
    </source>
</evidence>
<name>A0ABC8LSY7_ERUVS</name>
<keyword evidence="2" id="KW-1185">Reference proteome</keyword>
<organism evidence="1 2">
    <name type="scientific">Eruca vesicaria subsp. sativa</name>
    <name type="common">Garden rocket</name>
    <name type="synonym">Eruca sativa</name>
    <dbReference type="NCBI Taxonomy" id="29727"/>
    <lineage>
        <taxon>Eukaryota</taxon>
        <taxon>Viridiplantae</taxon>
        <taxon>Streptophyta</taxon>
        <taxon>Embryophyta</taxon>
        <taxon>Tracheophyta</taxon>
        <taxon>Spermatophyta</taxon>
        <taxon>Magnoliopsida</taxon>
        <taxon>eudicotyledons</taxon>
        <taxon>Gunneridae</taxon>
        <taxon>Pentapetalae</taxon>
        <taxon>rosids</taxon>
        <taxon>malvids</taxon>
        <taxon>Brassicales</taxon>
        <taxon>Brassicaceae</taxon>
        <taxon>Brassiceae</taxon>
        <taxon>Eruca</taxon>
    </lineage>
</organism>
<reference evidence="1 2" key="1">
    <citation type="submission" date="2022-03" db="EMBL/GenBank/DDBJ databases">
        <authorList>
            <person name="Macdonald S."/>
            <person name="Ahmed S."/>
            <person name="Newling K."/>
        </authorList>
    </citation>
    <scope>NUCLEOTIDE SEQUENCE [LARGE SCALE GENOMIC DNA]</scope>
</reference>
<evidence type="ECO:0008006" key="3">
    <source>
        <dbReference type="Google" id="ProtNLM"/>
    </source>
</evidence>